<evidence type="ECO:0000256" key="1">
    <source>
        <dbReference type="ARBA" id="ARBA00004429"/>
    </source>
</evidence>
<dbReference type="InterPro" id="IPR058130">
    <property type="entry name" value="PEA_transf_C"/>
</dbReference>
<feature type="transmembrane region" description="Helical" evidence="8">
    <location>
        <begin position="44"/>
        <end position="72"/>
    </location>
</feature>
<dbReference type="PANTHER" id="PTHR30443">
    <property type="entry name" value="INNER MEMBRANE PROTEIN"/>
    <property type="match status" value="1"/>
</dbReference>
<keyword evidence="7 8" id="KW-0472">Membrane</keyword>
<dbReference type="PATRIC" id="fig|1242965.3.peg.360"/>
<name>U2F752_9BACT</name>
<evidence type="ECO:0000256" key="8">
    <source>
        <dbReference type="SAM" id="Phobius"/>
    </source>
</evidence>
<evidence type="ECO:0000256" key="5">
    <source>
        <dbReference type="ARBA" id="ARBA00022692"/>
    </source>
</evidence>
<evidence type="ECO:0000256" key="7">
    <source>
        <dbReference type="ARBA" id="ARBA00023136"/>
    </source>
</evidence>
<evidence type="ECO:0000259" key="9">
    <source>
        <dbReference type="Pfam" id="PF00884"/>
    </source>
</evidence>
<keyword evidence="3" id="KW-0997">Cell inner membrane</keyword>
<feature type="transmembrane region" description="Helical" evidence="8">
    <location>
        <begin position="12"/>
        <end position="32"/>
    </location>
</feature>
<keyword evidence="4 11" id="KW-0808">Transferase</keyword>
<evidence type="ECO:0000256" key="3">
    <source>
        <dbReference type="ARBA" id="ARBA00022519"/>
    </source>
</evidence>
<dbReference type="RefSeq" id="WP_021092207.1">
    <property type="nucleotide sequence ID" value="NZ_ANNJ01000003.1"/>
</dbReference>
<dbReference type="GO" id="GO:0009244">
    <property type="term" value="P:lipopolysaccharide core region biosynthetic process"/>
    <property type="evidence" value="ECO:0007669"/>
    <property type="project" value="TreeGrafter"/>
</dbReference>
<evidence type="ECO:0000259" key="10">
    <source>
        <dbReference type="Pfam" id="PF08019"/>
    </source>
</evidence>
<proteinExistence type="predicted"/>
<dbReference type="SUPFAM" id="SSF53649">
    <property type="entry name" value="Alkaline phosphatase-like"/>
    <property type="match status" value="1"/>
</dbReference>
<comment type="subcellular location">
    <subcellularLocation>
        <location evidence="1">Cell inner membrane</location>
        <topology evidence="1">Multi-pass membrane protein</topology>
    </subcellularLocation>
</comment>
<comment type="caution">
    <text evidence="11">The sequence shown here is derived from an EMBL/GenBank/DDBJ whole genome shotgun (WGS) entry which is preliminary data.</text>
</comment>
<feature type="transmembrane region" description="Helical" evidence="8">
    <location>
        <begin position="162"/>
        <end position="183"/>
    </location>
</feature>
<dbReference type="PANTHER" id="PTHR30443:SF0">
    <property type="entry name" value="PHOSPHOETHANOLAMINE TRANSFERASE EPTA"/>
    <property type="match status" value="1"/>
</dbReference>
<feature type="transmembrane region" description="Helical" evidence="8">
    <location>
        <begin position="120"/>
        <end position="142"/>
    </location>
</feature>
<protein>
    <submittedName>
        <fullName evidence="11">Phosphoethanolamine transferase EptA specific for the 1 phosphate group of core-lipid A</fullName>
    </submittedName>
</protein>
<dbReference type="Pfam" id="PF08019">
    <property type="entry name" value="EptA_B_N"/>
    <property type="match status" value="1"/>
</dbReference>
<dbReference type="CDD" id="cd16017">
    <property type="entry name" value="LptA"/>
    <property type="match status" value="1"/>
</dbReference>
<gene>
    <name evidence="11" type="ORF">UNSW2_50</name>
</gene>
<evidence type="ECO:0000313" key="12">
    <source>
        <dbReference type="Proteomes" id="UP000016625"/>
    </source>
</evidence>
<evidence type="ECO:0000313" key="11">
    <source>
        <dbReference type="EMBL" id="ERJ32421.1"/>
    </source>
</evidence>
<organism evidence="11 12">
    <name type="scientific">Campylobacter concisus UNSW2</name>
    <dbReference type="NCBI Taxonomy" id="1242965"/>
    <lineage>
        <taxon>Bacteria</taxon>
        <taxon>Pseudomonadati</taxon>
        <taxon>Campylobacterota</taxon>
        <taxon>Epsilonproteobacteria</taxon>
        <taxon>Campylobacterales</taxon>
        <taxon>Campylobacteraceae</taxon>
        <taxon>Campylobacter</taxon>
    </lineage>
</organism>
<accession>U2F752</accession>
<reference evidence="11 12" key="1">
    <citation type="journal article" date="2013" name="BMC Genomics">
        <title>Comparative genomics of Campylobacter concisus isolates reveals genetic diversity and provides insights into disease association.</title>
        <authorList>
            <person name="Deshpande N.P."/>
            <person name="Kaakoush N.O."/>
            <person name="Wilkins M.R."/>
            <person name="Mitchell H.M."/>
        </authorList>
    </citation>
    <scope>NUCLEOTIDE SEQUENCE [LARGE SCALE GENOMIC DNA]</scope>
    <source>
        <strain evidence="11 12">UNSW2</strain>
    </source>
</reference>
<dbReference type="GO" id="GO:0005886">
    <property type="term" value="C:plasma membrane"/>
    <property type="evidence" value="ECO:0007669"/>
    <property type="project" value="UniProtKB-SubCell"/>
</dbReference>
<feature type="domain" description="Sulfatase N-terminal" evidence="9">
    <location>
        <begin position="234"/>
        <end position="511"/>
    </location>
</feature>
<keyword evidence="2" id="KW-1003">Cell membrane</keyword>
<dbReference type="Proteomes" id="UP000016625">
    <property type="component" value="Unassembled WGS sequence"/>
</dbReference>
<evidence type="ECO:0000256" key="6">
    <source>
        <dbReference type="ARBA" id="ARBA00022989"/>
    </source>
</evidence>
<dbReference type="InterPro" id="IPR017850">
    <property type="entry name" value="Alkaline_phosphatase_core_sf"/>
</dbReference>
<dbReference type="Gene3D" id="3.40.720.10">
    <property type="entry name" value="Alkaline Phosphatase, subunit A"/>
    <property type="match status" value="1"/>
</dbReference>
<dbReference type="InterPro" id="IPR012549">
    <property type="entry name" value="EptA-like_N"/>
</dbReference>
<keyword evidence="5 8" id="KW-0812">Transmembrane</keyword>
<feature type="domain" description="Phosphoethanolamine transferase N-terminal" evidence="10">
    <location>
        <begin position="60"/>
        <end position="208"/>
    </location>
</feature>
<dbReference type="InterPro" id="IPR000917">
    <property type="entry name" value="Sulfatase_N"/>
</dbReference>
<evidence type="ECO:0000256" key="2">
    <source>
        <dbReference type="ARBA" id="ARBA00022475"/>
    </source>
</evidence>
<feature type="transmembrane region" description="Helical" evidence="8">
    <location>
        <begin position="79"/>
        <end position="100"/>
    </location>
</feature>
<dbReference type="NCBIfam" id="NF028537">
    <property type="entry name" value="P_eth_NH2_trans"/>
    <property type="match status" value="1"/>
</dbReference>
<dbReference type="EMBL" id="ANNJ01000003">
    <property type="protein sequence ID" value="ERJ32421.1"/>
    <property type="molecule type" value="Genomic_DNA"/>
</dbReference>
<dbReference type="AlphaFoldDB" id="U2F752"/>
<sequence length="524" mass="59208">MLNIDKIRHISFVKFLILFVAYMFFINYIFLFKGVFLGFLSGDTLSFSILLFALLSIFFLLLFAGVFCILLVPFLLKPLAIFLIAISSISAYFMQAYGVIIDKGMLLNVLHTDTREAFSYFNASLVLWLIFVTILPCVYVALVKISYGSFKNALRSRVKIALSTLASAAVIFALMSKIFIPFFREHNASTISVLLPYYPIYSGIRLAKSLAQKPLPFTYVADDATLTNDKKKILVLIVGETQRSKNYSLNGYAKNDTNKFTKQKDVVSFTNFYSCGTATETSVPCLFSDLKRENFSNREAKARENLVDIINKLGIKTYFFGNNSGGCKGVCDNLDQNHTSEHRAAGFDEVIFDEAKKVIKDANSTTFIVLHLQGSHGPIYYKGYPSKFKEFTPTCDTAELNKCTPDEIANTYDNTILYEDYLQSELINALEARKDKFEVAMFFFSDHGESLGENGIYLHGLPYSIAPDEQKHIPAIIFSSDSELLKRLKARKDESLSHDFVFSSVLGYFGVKTKAYEPEFDIFR</sequence>
<evidence type="ECO:0000256" key="4">
    <source>
        <dbReference type="ARBA" id="ARBA00022679"/>
    </source>
</evidence>
<dbReference type="Pfam" id="PF00884">
    <property type="entry name" value="Sulfatase"/>
    <property type="match status" value="1"/>
</dbReference>
<keyword evidence="6 8" id="KW-1133">Transmembrane helix</keyword>
<dbReference type="InterPro" id="IPR040423">
    <property type="entry name" value="PEA_transferase"/>
</dbReference>
<dbReference type="GO" id="GO:0016776">
    <property type="term" value="F:phosphotransferase activity, phosphate group as acceptor"/>
    <property type="evidence" value="ECO:0007669"/>
    <property type="project" value="TreeGrafter"/>
</dbReference>